<dbReference type="Proteomes" id="UP000010411">
    <property type="component" value="Unassembled WGS sequence"/>
</dbReference>
<keyword evidence="3" id="KW-1185">Reference proteome</keyword>
<proteinExistence type="predicted"/>
<feature type="region of interest" description="Disordered" evidence="1">
    <location>
        <begin position="1"/>
        <end position="34"/>
    </location>
</feature>
<evidence type="ECO:0000313" key="2">
    <source>
        <dbReference type="EMBL" id="EKX61801.1"/>
    </source>
</evidence>
<evidence type="ECO:0000256" key="1">
    <source>
        <dbReference type="SAM" id="MobiDB-lite"/>
    </source>
</evidence>
<feature type="compositionally biased region" description="Gly residues" evidence="1">
    <location>
        <begin position="17"/>
        <end position="26"/>
    </location>
</feature>
<reference evidence="2 3" key="1">
    <citation type="submission" date="2012-11" db="EMBL/GenBank/DDBJ databases">
        <authorList>
            <person name="Huguet-Tapia J.C."/>
            <person name="Durkin A.S."/>
            <person name="Pettis G.S."/>
            <person name="Badger J.H."/>
        </authorList>
    </citation>
    <scope>NUCLEOTIDE SEQUENCE [LARGE SCALE GENOMIC DNA]</scope>
    <source>
        <strain evidence="2 3">91-03</strain>
    </source>
</reference>
<feature type="non-terminal residue" evidence="2">
    <location>
        <position position="1"/>
    </location>
</feature>
<name>L1KLZ1_9ACTN</name>
<protein>
    <submittedName>
        <fullName evidence="2">Uncharacterized protein</fullName>
    </submittedName>
</protein>
<dbReference type="AlphaFoldDB" id="L1KLZ1"/>
<sequence length="34" mass="3291">TELSCAAGSKGRQPLGDGTGRGGGGEKPFEASLV</sequence>
<evidence type="ECO:0000313" key="3">
    <source>
        <dbReference type="Proteomes" id="UP000010411"/>
    </source>
</evidence>
<gene>
    <name evidence="2" type="ORF">STRIP9103_05854</name>
</gene>
<organism evidence="2 3">
    <name type="scientific">Streptomyces ipomoeae 91-03</name>
    <dbReference type="NCBI Taxonomy" id="698759"/>
    <lineage>
        <taxon>Bacteria</taxon>
        <taxon>Bacillati</taxon>
        <taxon>Actinomycetota</taxon>
        <taxon>Actinomycetes</taxon>
        <taxon>Kitasatosporales</taxon>
        <taxon>Streptomycetaceae</taxon>
        <taxon>Streptomyces</taxon>
    </lineage>
</organism>
<accession>L1KLZ1</accession>
<dbReference type="EMBL" id="AEJC01000562">
    <property type="protein sequence ID" value="EKX61801.1"/>
    <property type="molecule type" value="Genomic_DNA"/>
</dbReference>
<comment type="caution">
    <text evidence="2">The sequence shown here is derived from an EMBL/GenBank/DDBJ whole genome shotgun (WGS) entry which is preliminary data.</text>
</comment>